<dbReference type="GO" id="GO:0005737">
    <property type="term" value="C:cytoplasm"/>
    <property type="evidence" value="ECO:0007669"/>
    <property type="project" value="TreeGrafter"/>
</dbReference>
<dbReference type="OrthoDB" id="596910at2"/>
<dbReference type="Gene3D" id="3.40.50.720">
    <property type="entry name" value="NAD(P)-binding Rossmann-like Domain"/>
    <property type="match status" value="1"/>
</dbReference>
<comment type="caution">
    <text evidence="2">The sequence shown here is derived from an EMBL/GenBank/DDBJ whole genome shotgun (WGS) entry which is preliminary data.</text>
</comment>
<dbReference type="InterPro" id="IPR001509">
    <property type="entry name" value="Epimerase_deHydtase"/>
</dbReference>
<feature type="domain" description="NAD-dependent epimerase/dehydratase" evidence="1">
    <location>
        <begin position="8"/>
        <end position="239"/>
    </location>
</feature>
<protein>
    <submittedName>
        <fullName evidence="2">Epimerase</fullName>
    </submittedName>
</protein>
<evidence type="ECO:0000313" key="3">
    <source>
        <dbReference type="Proteomes" id="UP000246278"/>
    </source>
</evidence>
<dbReference type="SUPFAM" id="SSF51735">
    <property type="entry name" value="NAD(P)-binding Rossmann-fold domains"/>
    <property type="match status" value="1"/>
</dbReference>
<dbReference type="Pfam" id="PF01370">
    <property type="entry name" value="Epimerase"/>
    <property type="match status" value="1"/>
</dbReference>
<organism evidence="2 3">
    <name type="scientific">Prosthecochloris marina</name>
    <dbReference type="NCBI Taxonomy" id="2017681"/>
    <lineage>
        <taxon>Bacteria</taxon>
        <taxon>Pseudomonadati</taxon>
        <taxon>Chlorobiota</taxon>
        <taxon>Chlorobiia</taxon>
        <taxon>Chlorobiales</taxon>
        <taxon>Chlorobiaceae</taxon>
        <taxon>Prosthecochloris</taxon>
    </lineage>
</organism>
<dbReference type="AlphaFoldDB" id="A0A317T860"/>
<dbReference type="Proteomes" id="UP000246278">
    <property type="component" value="Unassembled WGS sequence"/>
</dbReference>
<keyword evidence="3" id="KW-1185">Reference proteome</keyword>
<sequence length="331" mass="36200">MDTEKRIVLVTGATGYIGSQVVYALQKLCGDTLHIRALVRPSSDISVLSGLPVEIVRGDILNPVSLHEPFLSAEAVFHCAGLVAYSKNYRRELHDTNVTGTANVVNACLQKGVNRLVLTSSVAALGVKDGGEPADEETAFSDWQHRIAYMKSKRLAEMEGERGIAEGLDVVMVNPGVVIGRSEGFPAFTNSASKALKRIYQGRIPLYPSGGISLVDIWDVARAHLEVWSKGKRGERYIIVSENRSYGELFAMIRELPGSNMRFAVSAVESLYGIVGGGGELFALLTGRRPYISFESMQLARRKLYYSNRKSVGKLGMSYRPVRDIVQSIVG</sequence>
<name>A0A317T860_9CHLB</name>
<dbReference type="InterPro" id="IPR036291">
    <property type="entry name" value="NAD(P)-bd_dom_sf"/>
</dbReference>
<reference evidence="3" key="1">
    <citation type="submission" date="2017-10" db="EMBL/GenBank/DDBJ databases">
        <authorList>
            <person name="Gaisin V.A."/>
            <person name="Rysina M.S."/>
            <person name="Grouzdev D.S."/>
        </authorList>
    </citation>
    <scope>NUCLEOTIDE SEQUENCE [LARGE SCALE GENOMIC DNA]</scope>
    <source>
        <strain evidence="3">V1</strain>
    </source>
</reference>
<gene>
    <name evidence="2" type="ORF">CR164_02945</name>
</gene>
<dbReference type="InterPro" id="IPR051783">
    <property type="entry name" value="NAD(P)-dependent_oxidoreduct"/>
</dbReference>
<evidence type="ECO:0000313" key="2">
    <source>
        <dbReference type="EMBL" id="PWW82718.1"/>
    </source>
</evidence>
<proteinExistence type="predicted"/>
<dbReference type="RefSeq" id="WP_110022434.1">
    <property type="nucleotide sequence ID" value="NZ_PDNZ01000002.1"/>
</dbReference>
<dbReference type="GO" id="GO:0004029">
    <property type="term" value="F:aldehyde dehydrogenase (NAD+) activity"/>
    <property type="evidence" value="ECO:0007669"/>
    <property type="project" value="TreeGrafter"/>
</dbReference>
<evidence type="ECO:0000259" key="1">
    <source>
        <dbReference type="Pfam" id="PF01370"/>
    </source>
</evidence>
<accession>A0A317T860</accession>
<dbReference type="PANTHER" id="PTHR48079">
    <property type="entry name" value="PROTEIN YEEZ"/>
    <property type="match status" value="1"/>
</dbReference>
<dbReference type="EMBL" id="PDNZ01000002">
    <property type="protein sequence ID" value="PWW82718.1"/>
    <property type="molecule type" value="Genomic_DNA"/>
</dbReference>
<dbReference type="PANTHER" id="PTHR48079:SF6">
    <property type="entry name" value="NAD(P)-BINDING DOMAIN-CONTAINING PROTEIN-RELATED"/>
    <property type="match status" value="1"/>
</dbReference>